<dbReference type="PANTHER" id="PTHR22550">
    <property type="entry name" value="SPORE GERMINATION PROTEIN"/>
    <property type="match status" value="1"/>
</dbReference>
<dbReference type="OrthoDB" id="1726708at2"/>
<keyword evidence="3" id="KW-0812">Transmembrane</keyword>
<comment type="caution">
    <text evidence="4">The sequence shown here is derived from an EMBL/GenBank/DDBJ whole genome shotgun (WGS) entry which is preliminary data.</text>
</comment>
<gene>
    <name evidence="4" type="ORF">D7M11_34350</name>
</gene>
<dbReference type="AlphaFoldDB" id="A0A3B0AVM0"/>
<protein>
    <submittedName>
        <fullName evidence="4">Spore germination protein</fullName>
    </submittedName>
</protein>
<feature type="transmembrane region" description="Helical" evidence="3">
    <location>
        <begin position="407"/>
        <end position="429"/>
    </location>
</feature>
<organism evidence="4 5">
    <name type="scientific">Paenibacillus ginsengarvi</name>
    <dbReference type="NCBI Taxonomy" id="400777"/>
    <lineage>
        <taxon>Bacteria</taxon>
        <taxon>Bacillati</taxon>
        <taxon>Bacillota</taxon>
        <taxon>Bacilli</taxon>
        <taxon>Bacillales</taxon>
        <taxon>Paenibacillaceae</taxon>
        <taxon>Paenibacillus</taxon>
    </lineage>
</organism>
<reference evidence="4 5" key="1">
    <citation type="journal article" date="2007" name="Int. J. Syst. Evol. Microbiol.">
        <title>Paenibacillus ginsengarvi sp. nov., isolated from soil from ginseng cultivation.</title>
        <authorList>
            <person name="Yoon M.H."/>
            <person name="Ten L.N."/>
            <person name="Im W.T."/>
        </authorList>
    </citation>
    <scope>NUCLEOTIDE SEQUENCE [LARGE SCALE GENOMIC DNA]</scope>
    <source>
        <strain evidence="4 5">KCTC 13059</strain>
    </source>
</reference>
<feature type="transmembrane region" description="Helical" evidence="3">
    <location>
        <begin position="279"/>
        <end position="298"/>
    </location>
</feature>
<accession>A0A3B0AVM0</accession>
<name>A0A3B0AVM0_9BACL</name>
<dbReference type="EMBL" id="RBAH01000045">
    <property type="protein sequence ID" value="RKN64067.1"/>
    <property type="molecule type" value="Genomic_DNA"/>
</dbReference>
<proteinExistence type="inferred from homology"/>
<dbReference type="InterPro" id="IPR004995">
    <property type="entry name" value="Spore_Ger"/>
</dbReference>
<evidence type="ECO:0000256" key="2">
    <source>
        <dbReference type="ARBA" id="ARBA00023136"/>
    </source>
</evidence>
<evidence type="ECO:0000313" key="5">
    <source>
        <dbReference type="Proteomes" id="UP000282311"/>
    </source>
</evidence>
<dbReference type="PIRSF" id="PIRSF005690">
    <property type="entry name" value="GerBA"/>
    <property type="match status" value="1"/>
</dbReference>
<comment type="similarity">
    <text evidence="1">Belongs to the GerABKA family.</text>
</comment>
<keyword evidence="2 3" id="KW-0472">Membrane</keyword>
<evidence type="ECO:0000256" key="1">
    <source>
        <dbReference type="ARBA" id="ARBA00005278"/>
    </source>
</evidence>
<keyword evidence="5" id="KW-1185">Reference proteome</keyword>
<feature type="transmembrane region" description="Helical" evidence="3">
    <location>
        <begin position="350"/>
        <end position="367"/>
    </location>
</feature>
<dbReference type="GO" id="GO:0016020">
    <property type="term" value="C:membrane"/>
    <property type="evidence" value="ECO:0007669"/>
    <property type="project" value="InterPro"/>
</dbReference>
<evidence type="ECO:0000256" key="3">
    <source>
        <dbReference type="SAM" id="Phobius"/>
    </source>
</evidence>
<keyword evidence="3" id="KW-1133">Transmembrane helix</keyword>
<dbReference type="Proteomes" id="UP000282311">
    <property type="component" value="Unassembled WGS sequence"/>
</dbReference>
<dbReference type="GO" id="GO:0009847">
    <property type="term" value="P:spore germination"/>
    <property type="evidence" value="ECO:0007669"/>
    <property type="project" value="InterPro"/>
</dbReference>
<evidence type="ECO:0000313" key="4">
    <source>
        <dbReference type="EMBL" id="RKN64067.1"/>
    </source>
</evidence>
<sequence>MVSNLSNDMETNRSLLERELSNRADIVSRELSGANGRKICVLYAPGTVDRILLGHCLTRLAEAIPDSAAELRRSETFSKLMYTDNLDELTQSVLTGKAALLFGSGEAAFIAGIESWPARSIQEPDAEPLVRGPREGFVEQLDTNLAMISNRLRTQDLKMEMLLIGKYTQTEVALVYINGVASESIVQEVRERVSRIRIDGIIDSSYVEAFIEDEPYSPFPTIQNTERPDVTAAGLLEGRVAILSQGSPTALLAPFTFWGAIQSAQDYYERWIVSTFVRWIRLAFMAITLFLPSIYVAISTFHPEMIPTNLLVSIAGAREANPFPAFVEALLMEISFEALREAGVRLPKQVGAAVSIVGALVIGQAAVEAGIVSTPMVIVVAITGIASFTIPRFNFSFGLRLLRFPMMFLAGAFGLYGIAIGFLAILIHLSSLRSFGVAYLYPVAPLSPHSLNDVFIRAPHWAFSRRSRPFDRRNPVRVPGGQKPRPDRS</sequence>
<dbReference type="Pfam" id="PF03323">
    <property type="entry name" value="GerA"/>
    <property type="match status" value="1"/>
</dbReference>
<dbReference type="PANTHER" id="PTHR22550:SF5">
    <property type="entry name" value="LEUCINE ZIPPER PROTEIN 4"/>
    <property type="match status" value="1"/>
</dbReference>
<dbReference type="InterPro" id="IPR050768">
    <property type="entry name" value="UPF0353/GerABKA_families"/>
</dbReference>
<feature type="transmembrane region" description="Helical" evidence="3">
    <location>
        <begin position="373"/>
        <end position="395"/>
    </location>
</feature>